<name>C6PP17_9CLOT</name>
<protein>
    <recommendedName>
        <fullName evidence="1">MEDS domain-containing protein</fullName>
    </recommendedName>
</protein>
<dbReference type="Proteomes" id="UP000004198">
    <property type="component" value="Unassembled WGS sequence"/>
</dbReference>
<proteinExistence type="predicted"/>
<dbReference type="RefSeq" id="WP_007059419.1">
    <property type="nucleotide sequence ID" value="NZ_ACVI01000005.1"/>
</dbReference>
<comment type="caution">
    <text evidence="2">The sequence shown here is derived from an EMBL/GenBank/DDBJ whole genome shotgun (WGS) entry which is preliminary data.</text>
</comment>
<dbReference type="GO" id="GO:0046983">
    <property type="term" value="F:protein dimerization activity"/>
    <property type="evidence" value="ECO:0007669"/>
    <property type="project" value="InterPro"/>
</dbReference>
<dbReference type="KEGG" id="cck:Ccar_10370"/>
<sequence>MRFICDNCNLGHEVEEYREKLETVMNQKKYSLLDNEVVKLSQFLDNLIYKCVICEMRLKEISNYQRSLNNIFGTHSTFYYYGNQHLFMNMYFYILEGLKNNELIYLFMEESIYKDLLEFLKGNNVLIEHVKFKNVKELIKGNRECGLDGLKREIQKIGLSGELEEYSGIRWIGQPSCAIRNNSERDFLEFEKNLTEALCNVNASLLCIYDAYDYMHEKQFINETVIKESMDTHNYILKDLVLKAIN</sequence>
<accession>C6PP17</accession>
<dbReference type="PATRIC" id="fig|536227.13.peg.2168"/>
<dbReference type="STRING" id="536227.Ccar_10370"/>
<dbReference type="SUPFAM" id="SSF140500">
    <property type="entry name" value="BAS1536-like"/>
    <property type="match status" value="1"/>
</dbReference>
<keyword evidence="3" id="KW-1185">Reference proteome</keyword>
<dbReference type="InterPro" id="IPR037208">
    <property type="entry name" value="Spo0E-like_sf"/>
</dbReference>
<dbReference type="InterPro" id="IPR018540">
    <property type="entry name" value="Spo0E-like"/>
</dbReference>
<dbReference type="Pfam" id="PF14417">
    <property type="entry name" value="MEDS"/>
    <property type="match status" value="1"/>
</dbReference>
<feature type="domain" description="MEDS" evidence="1">
    <location>
        <begin position="74"/>
        <end position="233"/>
    </location>
</feature>
<dbReference type="InterPro" id="IPR036638">
    <property type="entry name" value="HLH_DNA-bd_sf"/>
</dbReference>
<evidence type="ECO:0000313" key="3">
    <source>
        <dbReference type="Proteomes" id="UP000004198"/>
    </source>
</evidence>
<gene>
    <name evidence="2" type="ORF">CcarbDRAFT_0534</name>
</gene>
<dbReference type="OrthoDB" id="1925880at2"/>
<dbReference type="eggNOG" id="ENOG5032TQM">
    <property type="taxonomic scope" value="Bacteria"/>
</dbReference>
<reference evidence="2 3" key="1">
    <citation type="submission" date="2009-06" db="EMBL/GenBank/DDBJ databases">
        <title>The draft genome of Clostridium carboxidivorans P7.</title>
        <authorList>
            <consortium name="US DOE Joint Genome Institute (JGI-PGF)"/>
            <person name="Lucas S."/>
            <person name="Copeland A."/>
            <person name="Lapidus A."/>
            <person name="Glavina del Rio T."/>
            <person name="Tice H."/>
            <person name="Bruce D."/>
            <person name="Goodwin L."/>
            <person name="Pitluck S."/>
            <person name="Larimer F."/>
            <person name="Land M.L."/>
            <person name="Hauser L."/>
            <person name="Hemme C.L."/>
        </authorList>
    </citation>
    <scope>NUCLEOTIDE SEQUENCE [LARGE SCALE GENOMIC DNA]</scope>
    <source>
        <strain evidence="2 3">P7</strain>
    </source>
</reference>
<dbReference type="AlphaFoldDB" id="C6PP17"/>
<evidence type="ECO:0000259" key="1">
    <source>
        <dbReference type="Pfam" id="PF14417"/>
    </source>
</evidence>
<dbReference type="InterPro" id="IPR025847">
    <property type="entry name" value="MEDS_domain"/>
</dbReference>
<evidence type="ECO:0000313" key="2">
    <source>
        <dbReference type="EMBL" id="EET89095.1"/>
    </source>
</evidence>
<dbReference type="Gene3D" id="4.10.280.10">
    <property type="entry name" value="Helix-loop-helix DNA-binding domain"/>
    <property type="match status" value="1"/>
</dbReference>
<organism evidence="2 3">
    <name type="scientific">Clostridium carboxidivorans P7</name>
    <dbReference type="NCBI Taxonomy" id="536227"/>
    <lineage>
        <taxon>Bacteria</taxon>
        <taxon>Bacillati</taxon>
        <taxon>Bacillota</taxon>
        <taxon>Clostridia</taxon>
        <taxon>Eubacteriales</taxon>
        <taxon>Clostridiaceae</taxon>
        <taxon>Clostridium</taxon>
    </lineage>
</organism>
<dbReference type="EMBL" id="ACVI01000005">
    <property type="protein sequence ID" value="EET89095.1"/>
    <property type="molecule type" value="Genomic_DNA"/>
</dbReference>
<dbReference type="Pfam" id="PF09388">
    <property type="entry name" value="SpoOE-like"/>
    <property type="match status" value="1"/>
</dbReference>
<dbReference type="GO" id="GO:0043937">
    <property type="term" value="P:regulation of sporulation"/>
    <property type="evidence" value="ECO:0007669"/>
    <property type="project" value="InterPro"/>
</dbReference>